<dbReference type="Pfam" id="PF21093">
    <property type="entry name" value="Nup188_N-subdom_III"/>
    <property type="match status" value="1"/>
</dbReference>
<reference evidence="13 14" key="1">
    <citation type="submission" date="2023-10" db="EMBL/GenBank/DDBJ databases">
        <title>Draft Genome Sequence of Candida saopaulonensis from a very Premature Infant with Sepsis.</title>
        <authorList>
            <person name="Ning Y."/>
            <person name="Dai R."/>
            <person name="Xiao M."/>
            <person name="Xu Y."/>
            <person name="Yan Q."/>
            <person name="Zhang L."/>
        </authorList>
    </citation>
    <scope>NUCLEOTIDE SEQUENCE [LARGE SCALE GENOMIC DNA]</scope>
    <source>
        <strain evidence="13 14">19XY460</strain>
    </source>
</reference>
<keyword evidence="2" id="KW-0813">Transport</keyword>
<gene>
    <name evidence="13" type="ORF">PUMCH_002175</name>
</gene>
<feature type="domain" description="Nucleoporin Nup188 N-terminal" evidence="10">
    <location>
        <begin position="43"/>
        <end position="495"/>
    </location>
</feature>
<evidence type="ECO:0000256" key="1">
    <source>
        <dbReference type="ARBA" id="ARBA00004567"/>
    </source>
</evidence>
<dbReference type="RefSeq" id="XP_062877261.1">
    <property type="nucleotide sequence ID" value="XM_063021191.1"/>
</dbReference>
<protein>
    <recommendedName>
        <fullName evidence="9">Nucleoporin NUP188</fullName>
    </recommendedName>
</protein>
<keyword evidence="14" id="KW-1185">Reference proteome</keyword>
<evidence type="ECO:0000259" key="11">
    <source>
        <dbReference type="Pfam" id="PF18378"/>
    </source>
</evidence>
<proteinExistence type="inferred from homology"/>
<accession>A0AAX4H8I7</accession>
<evidence type="ECO:0000256" key="3">
    <source>
        <dbReference type="ARBA" id="ARBA00022816"/>
    </source>
</evidence>
<keyword evidence="4" id="KW-0653">Protein transport</keyword>
<dbReference type="GO" id="GO:0017056">
    <property type="term" value="F:structural constituent of nuclear pore"/>
    <property type="evidence" value="ECO:0007669"/>
    <property type="project" value="InterPro"/>
</dbReference>
<feature type="domain" description="Nucleoporin Nup188 N-terminal subdomain III" evidence="12">
    <location>
        <begin position="552"/>
        <end position="962"/>
    </location>
</feature>
<evidence type="ECO:0000256" key="2">
    <source>
        <dbReference type="ARBA" id="ARBA00022448"/>
    </source>
</evidence>
<sequence length="1624" mass="182011">MNGSALQTVTSLSLRPMKQSSAWTFALALALLRSKPEGSASAALDEFLTQNESILLLPTPFAKSPNGKASTDHNLTKESKQFTLRGVVYSGVTPDDFEMATKISSMLAIALDDALRVIVQTKLRIPIETISERKLELLSRLPDDSALMAGEIQLRTYISAILSEQRTVLSLLVECFSARFDENASSVVQNIGNTVSTGDNFVLHSIEALNQFLQTESEVNESLIQKIIAEEGLLRMTCLIKFIFEVILVLGRSLSVVVQKWFAVMEKHSFLQPSYFRDSKHTSSFLESLCTVTSLQLLQLNHDFGNPDPELYLDNPETFKFVNGVILSANCSNLIKYAWLLICHKKSIVLEEFKEVLALFLQIVSLSETHNTVNQLSRLLSTVPIFDEILGIHKVLFFDDIFSMVLCDLLLLALPLITVTDEGARCIREVFSAAPEYCVQSFFKNDEAARNITLSRAKFPHSLSPFLCLASINGRFALEELSHMKSYMCEFESQEATPKCKIDSDDTDLVETEAPFDIYPPFEGKNKLSLYLESGTKAKVINLNEDSKTIFMFVHNYNGWALLGRILENISKSFDSANSAKLLMLADTAILIERVCEQASVTEIKSILEYMSAYSDDSDIVEILFRLLEQSMHNRCIFQAEKLLNVVSYLMPVVSKRVWSYLSSSSLLPSNGKEGLASILFGSIESKQGHYNLSIALVKFVARLADNCLSDTTDYPESAKNEILEAFVRHLNFILESIVNCKFNEGLQKLELGLLILNVFKQILETVYGVAASLPANEKPTKVFSGASSSIVNAFINTDLRVSRSAELIFQLIDYLASSEVSFESRDPTSFMLNLWVNSALAFSKLIITVRHSEKDLHSCSFENQMLLKLPKLVAIYLKNGVHRKAILDFLSTLMACSGRDKSPSMLSFLGPETANALLLSLATDLDNPFDDFAVKISIYDFLCSIMEANEQGLSVLLISGRDVFNEFTSKKEISTSHQTTSLLDILKRNVNEIQTYPDSVSVHLLDAIALAFNSWTTGRDNDSDVNFVSHLINIVGDFKKPQLSASSFDLTVASYKCKVVSKIAEILSLVFFTTKNEKCEKSVAKLLSSDSFIALLPQVFRISDYDTHLFLRVQSRFERAFPKHKLSQFATSIQKRNRFGPEAIYDLGIMDCLFKNHSEWQDIRHEIMLCSDNIQYFNVQVSLAKSFGALLTTFCRRARTSLSSAYFDLIPVLLNIVDPMDVYSKDFIAQQRFERVELAFYLGYAVSNNKNVEKSPKTAISILAACVDILRADSHIDIPLNSRSGEIHMSLLRTCYLALATLKDSSDLVSTSFNVVGEFFEHVVAKGTTDIIIELQNDVYLSRTKKCTSNFNGKLDYLRLILSILKLILSFDLVPSSRSRLIEMLASKGTIEGLRSLYSFSHLILVNDDPVFAQLSLMFTQQLMLNESFLRSHVDSRLFIVIRESVLSQPLKEGGINIENAPQLHQNWTNGILPILVTCLAKGQCVNEVLLTLKVFSKQIEYCVDLWSRDSSSLKVSSANVLETVQIIYIYQFLSSMAQSQQLSALSPSEVDMPFIPGLDTPQKRDDFVNFISNLLKHPKFFVSRIVASSAEEKAMMKANDKEFSVFARNLIDEVANLKELIA</sequence>
<dbReference type="Pfam" id="PF10487">
    <property type="entry name" value="Nup188_N"/>
    <property type="match status" value="1"/>
</dbReference>
<name>A0AAX4H8I7_9ASCO</name>
<keyword evidence="7" id="KW-0539">Nucleus</keyword>
<feature type="domain" description="Nuclear pore protein Nup188 C-terminal" evidence="11">
    <location>
        <begin position="1277"/>
        <end position="1611"/>
    </location>
</feature>
<keyword evidence="3" id="KW-0509">mRNA transport</keyword>
<keyword evidence="6" id="KW-0906">Nuclear pore complex</keyword>
<evidence type="ECO:0000256" key="6">
    <source>
        <dbReference type="ARBA" id="ARBA00023132"/>
    </source>
</evidence>
<evidence type="ECO:0000256" key="9">
    <source>
        <dbReference type="ARBA" id="ARBA00040174"/>
    </source>
</evidence>
<dbReference type="GO" id="GO:0044611">
    <property type="term" value="C:nuclear pore inner ring"/>
    <property type="evidence" value="ECO:0007669"/>
    <property type="project" value="TreeGrafter"/>
</dbReference>
<dbReference type="InterPro" id="IPR018864">
    <property type="entry name" value="Nucleoporin_Nup188_N"/>
</dbReference>
<dbReference type="EMBL" id="CP138895">
    <property type="protein sequence ID" value="WPK24878.1"/>
    <property type="molecule type" value="Genomic_DNA"/>
</dbReference>
<organism evidence="13 14">
    <name type="scientific">Australozyma saopauloensis</name>
    <dbReference type="NCBI Taxonomy" id="291208"/>
    <lineage>
        <taxon>Eukaryota</taxon>
        <taxon>Fungi</taxon>
        <taxon>Dikarya</taxon>
        <taxon>Ascomycota</taxon>
        <taxon>Saccharomycotina</taxon>
        <taxon>Pichiomycetes</taxon>
        <taxon>Metschnikowiaceae</taxon>
        <taxon>Australozyma</taxon>
    </lineage>
</organism>
<dbReference type="GO" id="GO:0006606">
    <property type="term" value="P:protein import into nucleus"/>
    <property type="evidence" value="ECO:0007669"/>
    <property type="project" value="TreeGrafter"/>
</dbReference>
<dbReference type="Pfam" id="PF18378">
    <property type="entry name" value="Nup188_C"/>
    <property type="match status" value="1"/>
</dbReference>
<comment type="subcellular location">
    <subcellularLocation>
        <location evidence="1">Nucleus</location>
        <location evidence="1">Nuclear pore complex</location>
    </subcellularLocation>
</comment>
<dbReference type="PANTHER" id="PTHR31431:SF1">
    <property type="entry name" value="NUCLEOPORIN NUP188"/>
    <property type="match status" value="1"/>
</dbReference>
<dbReference type="KEGG" id="asau:88173240"/>
<dbReference type="InterPro" id="IPR044840">
    <property type="entry name" value="Nup188"/>
</dbReference>
<dbReference type="GO" id="GO:0006405">
    <property type="term" value="P:RNA export from nucleus"/>
    <property type="evidence" value="ECO:0007669"/>
    <property type="project" value="TreeGrafter"/>
</dbReference>
<keyword evidence="5" id="KW-0811">Translocation</keyword>
<evidence type="ECO:0000256" key="8">
    <source>
        <dbReference type="ARBA" id="ARBA00038387"/>
    </source>
</evidence>
<dbReference type="Gene3D" id="1.25.10.70">
    <property type="match status" value="1"/>
</dbReference>
<evidence type="ECO:0000256" key="4">
    <source>
        <dbReference type="ARBA" id="ARBA00022927"/>
    </source>
</evidence>
<evidence type="ECO:0000256" key="7">
    <source>
        <dbReference type="ARBA" id="ARBA00023242"/>
    </source>
</evidence>
<dbReference type="InterPro" id="IPR048883">
    <property type="entry name" value="Nup188_N-subdom_III"/>
</dbReference>
<evidence type="ECO:0000259" key="12">
    <source>
        <dbReference type="Pfam" id="PF21093"/>
    </source>
</evidence>
<dbReference type="GeneID" id="88173240"/>
<dbReference type="PANTHER" id="PTHR31431">
    <property type="entry name" value="NUCLEOPORIN NUP188 HOMOLOG"/>
    <property type="match status" value="1"/>
</dbReference>
<evidence type="ECO:0000256" key="5">
    <source>
        <dbReference type="ARBA" id="ARBA00023010"/>
    </source>
</evidence>
<evidence type="ECO:0000259" key="10">
    <source>
        <dbReference type="Pfam" id="PF10487"/>
    </source>
</evidence>
<comment type="similarity">
    <text evidence="8">Belongs to the Nup188 family.</text>
</comment>
<evidence type="ECO:0000313" key="13">
    <source>
        <dbReference type="EMBL" id="WPK24878.1"/>
    </source>
</evidence>
<dbReference type="GO" id="GO:0051028">
    <property type="term" value="P:mRNA transport"/>
    <property type="evidence" value="ECO:0007669"/>
    <property type="project" value="UniProtKB-KW"/>
</dbReference>
<evidence type="ECO:0000313" key="14">
    <source>
        <dbReference type="Proteomes" id="UP001338582"/>
    </source>
</evidence>
<dbReference type="InterPro" id="IPR041634">
    <property type="entry name" value="Nup188_C"/>
</dbReference>
<dbReference type="Proteomes" id="UP001338582">
    <property type="component" value="Chromosome 2"/>
</dbReference>